<proteinExistence type="predicted"/>
<gene>
    <name evidence="1" type="ORF">FSP39_001500</name>
</gene>
<sequence length="84" mass="9692">MKKKHLKTDPDRIFITEDLTRYRQSIVSNISRAKKSRHVHFFWTNDGRIFLKLSESGEKHLVRSVADLERLVPMLARGAADAAS</sequence>
<dbReference type="AlphaFoldDB" id="A0AA89BTS3"/>
<evidence type="ECO:0000313" key="2">
    <source>
        <dbReference type="Proteomes" id="UP001186944"/>
    </source>
</evidence>
<dbReference type="Proteomes" id="UP001186944">
    <property type="component" value="Unassembled WGS sequence"/>
</dbReference>
<name>A0AA89BTS3_PINIB</name>
<organism evidence="1 2">
    <name type="scientific">Pinctada imbricata</name>
    <name type="common">Atlantic pearl-oyster</name>
    <name type="synonym">Pinctada martensii</name>
    <dbReference type="NCBI Taxonomy" id="66713"/>
    <lineage>
        <taxon>Eukaryota</taxon>
        <taxon>Metazoa</taxon>
        <taxon>Spiralia</taxon>
        <taxon>Lophotrochozoa</taxon>
        <taxon>Mollusca</taxon>
        <taxon>Bivalvia</taxon>
        <taxon>Autobranchia</taxon>
        <taxon>Pteriomorphia</taxon>
        <taxon>Pterioida</taxon>
        <taxon>Pterioidea</taxon>
        <taxon>Pteriidae</taxon>
        <taxon>Pinctada</taxon>
    </lineage>
</organism>
<reference evidence="1" key="1">
    <citation type="submission" date="2019-08" db="EMBL/GenBank/DDBJ databases">
        <title>The improved chromosome-level genome for the pearl oyster Pinctada fucata martensii using PacBio sequencing and Hi-C.</title>
        <authorList>
            <person name="Zheng Z."/>
        </authorList>
    </citation>
    <scope>NUCLEOTIDE SEQUENCE</scope>
    <source>
        <strain evidence="1">ZZ-2019</strain>
        <tissue evidence="1">Adductor muscle</tissue>
    </source>
</reference>
<accession>A0AA89BTS3</accession>
<dbReference type="EMBL" id="VSWD01000011">
    <property type="protein sequence ID" value="KAK3087090.1"/>
    <property type="molecule type" value="Genomic_DNA"/>
</dbReference>
<protein>
    <submittedName>
        <fullName evidence="1">Uncharacterized protein</fullName>
    </submittedName>
</protein>
<evidence type="ECO:0000313" key="1">
    <source>
        <dbReference type="EMBL" id="KAK3087090.1"/>
    </source>
</evidence>
<comment type="caution">
    <text evidence="1">The sequence shown here is derived from an EMBL/GenBank/DDBJ whole genome shotgun (WGS) entry which is preliminary data.</text>
</comment>
<keyword evidence="2" id="KW-1185">Reference proteome</keyword>